<dbReference type="Proteomes" id="UP000283255">
    <property type="component" value="Unassembled WGS sequence"/>
</dbReference>
<dbReference type="InterPro" id="IPR036102">
    <property type="entry name" value="OsmC/Ohrsf"/>
</dbReference>
<evidence type="ECO:0000313" key="2">
    <source>
        <dbReference type="Proteomes" id="UP000283255"/>
    </source>
</evidence>
<dbReference type="EMBL" id="QZCH01000010">
    <property type="protein sequence ID" value="RJG47945.1"/>
    <property type="molecule type" value="Genomic_DNA"/>
</dbReference>
<comment type="caution">
    <text evidence="1">The sequence shown here is derived from an EMBL/GenBank/DDBJ whole genome shotgun (WGS) entry which is preliminary data.</text>
</comment>
<dbReference type="InterPro" id="IPR003718">
    <property type="entry name" value="OsmC/Ohr_fam"/>
</dbReference>
<dbReference type="AlphaFoldDB" id="A0A418YFA3"/>
<name>A0A418YFA3_9GAMM</name>
<gene>
    <name evidence="1" type="ORF">D1Z90_09535</name>
</gene>
<organism evidence="1 2">
    <name type="scientific">Motilimonas pumila</name>
    <dbReference type="NCBI Taxonomy" id="2303987"/>
    <lineage>
        <taxon>Bacteria</taxon>
        <taxon>Pseudomonadati</taxon>
        <taxon>Pseudomonadota</taxon>
        <taxon>Gammaproteobacteria</taxon>
        <taxon>Alteromonadales</taxon>
        <taxon>Alteromonadales genera incertae sedis</taxon>
        <taxon>Motilimonas</taxon>
    </lineage>
</organism>
<dbReference type="OrthoDB" id="9804010at2"/>
<reference evidence="1 2" key="1">
    <citation type="submission" date="2018-09" db="EMBL/GenBank/DDBJ databases">
        <authorList>
            <person name="Wang F."/>
        </authorList>
    </citation>
    <scope>NUCLEOTIDE SEQUENCE [LARGE SCALE GENOMIC DNA]</scope>
    <source>
        <strain evidence="1 2">PLHSC7-2</strain>
    </source>
</reference>
<dbReference type="Gene3D" id="2.20.25.10">
    <property type="match status" value="1"/>
</dbReference>
<evidence type="ECO:0000313" key="1">
    <source>
        <dbReference type="EMBL" id="RJG47945.1"/>
    </source>
</evidence>
<dbReference type="PANTHER" id="PTHR34352:SF1">
    <property type="entry name" value="PROTEIN YHFA"/>
    <property type="match status" value="1"/>
</dbReference>
<sequence>MQVNVSWSKALQFVGSSSKGNEILMDGNGGENGPSPMECVLMALGGCSSVDIVSDLQQANQDVVNCEVKIDAQRAEKAPRVFTQINLLYQVSGNQVDPQLVEKAVKASMQQFCSVAKMLEPQTVINADFEVIEQA</sequence>
<dbReference type="InterPro" id="IPR015946">
    <property type="entry name" value="KH_dom-like_a/b"/>
</dbReference>
<dbReference type="Pfam" id="PF02566">
    <property type="entry name" value="OsmC"/>
    <property type="match status" value="1"/>
</dbReference>
<keyword evidence="2" id="KW-1185">Reference proteome</keyword>
<proteinExistence type="predicted"/>
<dbReference type="Gene3D" id="3.30.300.20">
    <property type="match status" value="1"/>
</dbReference>
<dbReference type="PANTHER" id="PTHR34352">
    <property type="entry name" value="PROTEIN YHFA"/>
    <property type="match status" value="1"/>
</dbReference>
<protein>
    <submittedName>
        <fullName evidence="1">OsmC family protein</fullName>
    </submittedName>
</protein>
<dbReference type="RefSeq" id="WP_119910528.1">
    <property type="nucleotide sequence ID" value="NZ_QZCH01000010.1"/>
</dbReference>
<dbReference type="NCBIfam" id="NF008009">
    <property type="entry name" value="PRK10738.1"/>
    <property type="match status" value="1"/>
</dbReference>
<reference evidence="1 2" key="2">
    <citation type="submission" date="2019-01" db="EMBL/GenBank/DDBJ databases">
        <title>Motilimonas pumilus sp. nov., isolated from the gut of sea cucumber (Apostichopus japonicus).</title>
        <authorList>
            <person name="Wang F.-Q."/>
            <person name="Ren L.-H."/>
            <person name="Lin Y.-W."/>
            <person name="Sun G.-H."/>
            <person name="Du Z.-J."/>
            <person name="Zhao J.-X."/>
            <person name="Liu X.-J."/>
            <person name="Liu L.-J."/>
        </authorList>
    </citation>
    <scope>NUCLEOTIDE SEQUENCE [LARGE SCALE GENOMIC DNA]</scope>
    <source>
        <strain evidence="1 2">PLHSC7-2</strain>
    </source>
</reference>
<accession>A0A418YFA3</accession>
<dbReference type="SUPFAM" id="SSF82784">
    <property type="entry name" value="OsmC-like"/>
    <property type="match status" value="1"/>
</dbReference>